<dbReference type="Pfam" id="PF05899">
    <property type="entry name" value="Cupin_3"/>
    <property type="match status" value="1"/>
</dbReference>
<dbReference type="PANTHER" id="PTHR40943:SF1">
    <property type="entry name" value="CYTOPLASMIC PROTEIN"/>
    <property type="match status" value="1"/>
</dbReference>
<keyword evidence="3" id="KW-1185">Reference proteome</keyword>
<sequence length="150" mass="16005">MPPAHPVSASVHVCTPTRREKPTVCARSRSTDRAHTVPMRPNSVVHAAALDLDHKPVPARQIVDGAPTTALEVLTELNGIEVGVWEMSTGGMRDLEADEVFVVLSGSARVEFADGSRALELGPGDVARIEAGAKTVWTVTETLRKVYVTG</sequence>
<dbReference type="SUPFAM" id="SSF51182">
    <property type="entry name" value="RmlC-like cupins"/>
    <property type="match status" value="1"/>
</dbReference>
<dbReference type="AlphaFoldDB" id="A0AAD1IMN4"/>
<dbReference type="Proteomes" id="UP000466607">
    <property type="component" value="Chromosome"/>
</dbReference>
<evidence type="ECO:0000313" key="3">
    <source>
        <dbReference type="Proteomes" id="UP000466607"/>
    </source>
</evidence>
<protein>
    <submittedName>
        <fullName evidence="2">Cupin</fullName>
    </submittedName>
</protein>
<gene>
    <name evidence="2" type="ORF">MLIT_31680</name>
</gene>
<evidence type="ECO:0000259" key="1">
    <source>
        <dbReference type="Pfam" id="PF05899"/>
    </source>
</evidence>
<dbReference type="InterPro" id="IPR014710">
    <property type="entry name" value="RmlC-like_jellyroll"/>
</dbReference>
<proteinExistence type="predicted"/>
<reference evidence="2 3" key="1">
    <citation type="journal article" date="2019" name="Emerg. Microbes Infect.">
        <title>Comprehensive subspecies identification of 175 nontuberculous mycobacteria species based on 7547 genomic profiles.</title>
        <authorList>
            <person name="Matsumoto Y."/>
            <person name="Kinjo T."/>
            <person name="Motooka D."/>
            <person name="Nabeya D."/>
            <person name="Jung N."/>
            <person name="Uechi K."/>
            <person name="Horii T."/>
            <person name="Iida T."/>
            <person name="Fujita J."/>
            <person name="Nakamura S."/>
        </authorList>
    </citation>
    <scope>NUCLEOTIDE SEQUENCE [LARGE SCALE GENOMIC DNA]</scope>
    <source>
        <strain evidence="2 3">JCM 17423</strain>
    </source>
</reference>
<dbReference type="InterPro" id="IPR011051">
    <property type="entry name" value="RmlC_Cupin_sf"/>
</dbReference>
<dbReference type="InterPro" id="IPR008579">
    <property type="entry name" value="UGlyAH_Cupin_dom"/>
</dbReference>
<name>A0AAD1IMN4_9MYCO</name>
<dbReference type="EMBL" id="AP022586">
    <property type="protein sequence ID" value="BBY17576.1"/>
    <property type="molecule type" value="Genomic_DNA"/>
</dbReference>
<feature type="domain" description="(S)-ureidoglycine aminohydrolase cupin" evidence="1">
    <location>
        <begin position="76"/>
        <end position="147"/>
    </location>
</feature>
<organism evidence="2 3">
    <name type="scientific">Mycolicibacterium litorale</name>
    <dbReference type="NCBI Taxonomy" id="758802"/>
    <lineage>
        <taxon>Bacteria</taxon>
        <taxon>Bacillati</taxon>
        <taxon>Actinomycetota</taxon>
        <taxon>Actinomycetes</taxon>
        <taxon>Mycobacteriales</taxon>
        <taxon>Mycobacteriaceae</taxon>
        <taxon>Mycolicibacterium</taxon>
    </lineage>
</organism>
<dbReference type="Gene3D" id="2.60.120.10">
    <property type="entry name" value="Jelly Rolls"/>
    <property type="match status" value="1"/>
</dbReference>
<accession>A0AAD1IMN4</accession>
<evidence type="ECO:0000313" key="2">
    <source>
        <dbReference type="EMBL" id="BBY17576.1"/>
    </source>
</evidence>
<dbReference type="PANTHER" id="PTHR40943">
    <property type="entry name" value="CYTOPLASMIC PROTEIN-RELATED"/>
    <property type="match status" value="1"/>
</dbReference>